<dbReference type="CDD" id="cd07377">
    <property type="entry name" value="WHTH_GntR"/>
    <property type="match status" value="1"/>
</dbReference>
<dbReference type="PROSITE" id="PS50949">
    <property type="entry name" value="HTH_GNTR"/>
    <property type="match status" value="1"/>
</dbReference>
<dbReference type="GO" id="GO:0003677">
    <property type="term" value="F:DNA binding"/>
    <property type="evidence" value="ECO:0007669"/>
    <property type="project" value="UniProtKB-KW"/>
</dbReference>
<dbReference type="SUPFAM" id="SSF46785">
    <property type="entry name" value="Winged helix' DNA-binding domain"/>
    <property type="match status" value="1"/>
</dbReference>
<evidence type="ECO:0000259" key="4">
    <source>
        <dbReference type="PROSITE" id="PS50949"/>
    </source>
</evidence>
<dbReference type="InterPro" id="IPR036388">
    <property type="entry name" value="WH-like_DNA-bd_sf"/>
</dbReference>
<evidence type="ECO:0000256" key="1">
    <source>
        <dbReference type="ARBA" id="ARBA00023015"/>
    </source>
</evidence>
<name>A0A934JUE6_9BACT</name>
<proteinExistence type="predicted"/>
<dbReference type="RefSeq" id="WP_337313453.1">
    <property type="nucleotide sequence ID" value="NZ_JAEKNS010000139.1"/>
</dbReference>
<evidence type="ECO:0000256" key="2">
    <source>
        <dbReference type="ARBA" id="ARBA00023125"/>
    </source>
</evidence>
<reference evidence="5 6" key="1">
    <citation type="submission" date="2020-10" db="EMBL/GenBank/DDBJ databases">
        <title>Ca. Dormibacterota MAGs.</title>
        <authorList>
            <person name="Montgomery K."/>
        </authorList>
    </citation>
    <scope>NUCLEOTIDE SEQUENCE [LARGE SCALE GENOMIC DNA]</scope>
    <source>
        <strain evidence="5">SC8812_S17_18</strain>
    </source>
</reference>
<feature type="domain" description="HTH gntR-type" evidence="4">
    <location>
        <begin position="1"/>
        <end position="69"/>
    </location>
</feature>
<dbReference type="Pfam" id="PF00392">
    <property type="entry name" value="GntR"/>
    <property type="match status" value="1"/>
</dbReference>
<comment type="caution">
    <text evidence="5">The sequence shown here is derived from an EMBL/GenBank/DDBJ whole genome shotgun (WGS) entry which is preliminary data.</text>
</comment>
<keyword evidence="1" id="KW-0805">Transcription regulation</keyword>
<dbReference type="AlphaFoldDB" id="A0A934JUE6"/>
<organism evidence="5 6">
    <name type="scientific">Candidatus Aeolococcus gillhamiae</name>
    <dbReference type="NCBI Taxonomy" id="3127015"/>
    <lineage>
        <taxon>Bacteria</taxon>
        <taxon>Bacillati</taxon>
        <taxon>Candidatus Dormiibacterota</taxon>
        <taxon>Candidatus Dormibacteria</taxon>
        <taxon>Candidatus Aeolococcales</taxon>
        <taxon>Candidatus Aeolococcaceae</taxon>
        <taxon>Candidatus Aeolococcus</taxon>
    </lineage>
</organism>
<evidence type="ECO:0000313" key="5">
    <source>
        <dbReference type="EMBL" id="MBJ7595901.1"/>
    </source>
</evidence>
<dbReference type="PANTHER" id="PTHR38445:SF7">
    <property type="entry name" value="GNTR-FAMILY TRANSCRIPTIONAL REGULATOR"/>
    <property type="match status" value="1"/>
</dbReference>
<protein>
    <submittedName>
        <fullName evidence="5">GntR family transcriptional regulator</fullName>
    </submittedName>
</protein>
<keyword evidence="3" id="KW-0804">Transcription</keyword>
<dbReference type="InterPro" id="IPR036390">
    <property type="entry name" value="WH_DNA-bd_sf"/>
</dbReference>
<gene>
    <name evidence="5" type="ORF">JF886_13785</name>
</gene>
<keyword evidence="2" id="KW-0238">DNA-binding</keyword>
<dbReference type="PANTHER" id="PTHR38445">
    <property type="entry name" value="HTH-TYPE TRANSCRIPTIONAL REPRESSOR YTRA"/>
    <property type="match status" value="1"/>
</dbReference>
<dbReference type="Gene3D" id="1.10.10.10">
    <property type="entry name" value="Winged helix-like DNA-binding domain superfamily/Winged helix DNA-binding domain"/>
    <property type="match status" value="1"/>
</dbReference>
<dbReference type="EMBL" id="JAEKNS010000139">
    <property type="protein sequence ID" value="MBJ7595901.1"/>
    <property type="molecule type" value="Genomic_DNA"/>
</dbReference>
<accession>A0A934JUE6</accession>
<evidence type="ECO:0000256" key="3">
    <source>
        <dbReference type="ARBA" id="ARBA00023163"/>
    </source>
</evidence>
<dbReference type="InterPro" id="IPR000524">
    <property type="entry name" value="Tscrpt_reg_HTH_GntR"/>
</dbReference>
<dbReference type="GO" id="GO:0003700">
    <property type="term" value="F:DNA-binding transcription factor activity"/>
    <property type="evidence" value="ECO:0007669"/>
    <property type="project" value="InterPro"/>
</dbReference>
<dbReference type="Proteomes" id="UP000606991">
    <property type="component" value="Unassembled WGS sequence"/>
</dbReference>
<dbReference type="SMART" id="SM00345">
    <property type="entry name" value="HTH_GNTR"/>
    <property type="match status" value="1"/>
</dbReference>
<evidence type="ECO:0000313" key="6">
    <source>
        <dbReference type="Proteomes" id="UP000606991"/>
    </source>
</evidence>
<sequence>MPTYRQLTQQVHRALRLGVLEPGDQLPTAREVVEALAINPNTVLRAYRDLEQQGLVQTRPGQGTFVVAVPPGPTLADHQSLRRGLQRWVRDARRAGLDNEAIDTLVEVTLRDLSADEEIA</sequence>